<feature type="compositionally biased region" description="Low complexity" evidence="6">
    <location>
        <begin position="96"/>
        <end position="105"/>
    </location>
</feature>
<dbReference type="Proteomes" id="UP000030143">
    <property type="component" value="Unassembled WGS sequence"/>
</dbReference>
<dbReference type="STRING" id="27334.A0A0A2JYZ2"/>
<evidence type="ECO:0000259" key="7">
    <source>
        <dbReference type="PROSITE" id="PS50048"/>
    </source>
</evidence>
<evidence type="ECO:0000256" key="1">
    <source>
        <dbReference type="ARBA" id="ARBA00004123"/>
    </source>
</evidence>
<evidence type="ECO:0000256" key="2">
    <source>
        <dbReference type="ARBA" id="ARBA00023015"/>
    </source>
</evidence>
<dbReference type="VEuPathDB" id="FungiDB:PEXP_057180"/>
<dbReference type="InterPro" id="IPR036864">
    <property type="entry name" value="Zn2-C6_fun-type_DNA-bd_sf"/>
</dbReference>
<dbReference type="SMART" id="SM00066">
    <property type="entry name" value="GAL4"/>
    <property type="match status" value="1"/>
</dbReference>
<dbReference type="CDD" id="cd12148">
    <property type="entry name" value="fungal_TF_MHR"/>
    <property type="match status" value="1"/>
</dbReference>
<keyword evidence="8" id="KW-0548">Nucleotidyltransferase</keyword>
<dbReference type="Gene3D" id="4.10.240.10">
    <property type="entry name" value="Zn(2)-C6 fungal-type DNA-binding domain"/>
    <property type="match status" value="1"/>
</dbReference>
<dbReference type="PROSITE" id="PS00463">
    <property type="entry name" value="ZN2_CY6_FUNGAL_1"/>
    <property type="match status" value="1"/>
</dbReference>
<protein>
    <submittedName>
        <fullName evidence="8">ATP adenylyltransferase, C-terminal</fullName>
    </submittedName>
</protein>
<dbReference type="Pfam" id="PF09830">
    <property type="entry name" value="ATP_transf"/>
    <property type="match status" value="1"/>
</dbReference>
<evidence type="ECO:0000313" key="8">
    <source>
        <dbReference type="EMBL" id="KGO60051.1"/>
    </source>
</evidence>
<feature type="region of interest" description="Disordered" evidence="6">
    <location>
        <begin position="84"/>
        <end position="108"/>
    </location>
</feature>
<keyword evidence="8" id="KW-0808">Transferase</keyword>
<evidence type="ECO:0000256" key="5">
    <source>
        <dbReference type="ARBA" id="ARBA00023242"/>
    </source>
</evidence>
<dbReference type="InterPro" id="IPR019200">
    <property type="entry name" value="ATP_adenylylTrfase_C"/>
</dbReference>
<dbReference type="PROSITE" id="PS50048">
    <property type="entry name" value="ZN2_CY6_FUNGAL_2"/>
    <property type="match status" value="1"/>
</dbReference>
<dbReference type="InterPro" id="IPR001138">
    <property type="entry name" value="Zn2Cys6_DnaBD"/>
</dbReference>
<gene>
    <name evidence="8" type="ORF">PEX2_035580</name>
</gene>
<dbReference type="GO" id="GO:0005634">
    <property type="term" value="C:nucleus"/>
    <property type="evidence" value="ECO:0007669"/>
    <property type="project" value="UniProtKB-SubCell"/>
</dbReference>
<dbReference type="SUPFAM" id="SSF57701">
    <property type="entry name" value="Zn2/Cys6 DNA-binding domain"/>
    <property type="match status" value="1"/>
</dbReference>
<reference evidence="8 9" key="1">
    <citation type="journal article" date="2015" name="Mol. Plant Microbe Interact.">
        <title>Genome, transcriptome, and functional analyses of Penicillium expansum provide new insights into secondary metabolism and pathogenicity.</title>
        <authorList>
            <person name="Ballester A.R."/>
            <person name="Marcet-Houben M."/>
            <person name="Levin E."/>
            <person name="Sela N."/>
            <person name="Selma-Lazaro C."/>
            <person name="Carmona L."/>
            <person name="Wisniewski M."/>
            <person name="Droby S."/>
            <person name="Gonzalez-Candelas L."/>
            <person name="Gabaldon T."/>
        </authorList>
    </citation>
    <scope>NUCLEOTIDE SEQUENCE [LARGE SCALE GENOMIC DNA]</scope>
    <source>
        <strain evidence="8 9">MD-8</strain>
    </source>
</reference>
<dbReference type="GO" id="GO:0003677">
    <property type="term" value="F:DNA binding"/>
    <property type="evidence" value="ECO:0007669"/>
    <property type="project" value="UniProtKB-KW"/>
</dbReference>
<comment type="subcellular location">
    <subcellularLocation>
        <location evidence="1">Nucleus</location>
    </subcellularLocation>
</comment>
<dbReference type="EMBL" id="JQFZ01000082">
    <property type="protein sequence ID" value="KGO60051.1"/>
    <property type="molecule type" value="Genomic_DNA"/>
</dbReference>
<evidence type="ECO:0000256" key="3">
    <source>
        <dbReference type="ARBA" id="ARBA00023125"/>
    </source>
</evidence>
<dbReference type="CDD" id="cd00067">
    <property type="entry name" value="GAL4"/>
    <property type="match status" value="1"/>
</dbReference>
<keyword evidence="5" id="KW-0539">Nucleus</keyword>
<proteinExistence type="predicted"/>
<dbReference type="PANTHER" id="PTHR31001:SF40">
    <property type="entry name" value="ZN(II)2CYS6 TRANSCRIPTION FACTOR (EUROFUNG)"/>
    <property type="match status" value="1"/>
</dbReference>
<keyword evidence="9" id="KW-1185">Reference proteome</keyword>
<dbReference type="InterPro" id="IPR050613">
    <property type="entry name" value="Sec_Metabolite_Reg"/>
</dbReference>
<organism evidence="8 9">
    <name type="scientific">Penicillium expansum</name>
    <name type="common">Blue mold rot fungus</name>
    <dbReference type="NCBI Taxonomy" id="27334"/>
    <lineage>
        <taxon>Eukaryota</taxon>
        <taxon>Fungi</taxon>
        <taxon>Dikarya</taxon>
        <taxon>Ascomycota</taxon>
        <taxon>Pezizomycotina</taxon>
        <taxon>Eurotiomycetes</taxon>
        <taxon>Eurotiomycetidae</taxon>
        <taxon>Eurotiales</taxon>
        <taxon>Aspergillaceae</taxon>
        <taxon>Penicillium</taxon>
    </lineage>
</organism>
<dbReference type="InterPro" id="IPR043171">
    <property type="entry name" value="Ap4A_phos1/2-like"/>
</dbReference>
<name>A0A0A2JYZ2_PENEN</name>
<dbReference type="HOGENOM" id="CLU_013296_0_0_1"/>
<evidence type="ECO:0000256" key="6">
    <source>
        <dbReference type="SAM" id="MobiDB-lite"/>
    </source>
</evidence>
<keyword evidence="2" id="KW-0805">Transcription regulation</keyword>
<dbReference type="Gene3D" id="3.30.428.70">
    <property type="match status" value="1"/>
</dbReference>
<evidence type="ECO:0000256" key="4">
    <source>
        <dbReference type="ARBA" id="ARBA00023163"/>
    </source>
</evidence>
<dbReference type="GO" id="GO:0008270">
    <property type="term" value="F:zinc ion binding"/>
    <property type="evidence" value="ECO:0007669"/>
    <property type="project" value="InterPro"/>
</dbReference>
<dbReference type="AlphaFoldDB" id="A0A0A2JYZ2"/>
<keyword evidence="4" id="KW-0804">Transcription</keyword>
<dbReference type="PANTHER" id="PTHR31001">
    <property type="entry name" value="UNCHARACTERIZED TRANSCRIPTIONAL REGULATORY PROTEIN"/>
    <property type="match status" value="1"/>
</dbReference>
<dbReference type="GO" id="GO:0000981">
    <property type="term" value="F:DNA-binding transcription factor activity, RNA polymerase II-specific"/>
    <property type="evidence" value="ECO:0007669"/>
    <property type="project" value="InterPro"/>
</dbReference>
<feature type="domain" description="Zn(2)-C6 fungal-type" evidence="7">
    <location>
        <begin position="45"/>
        <end position="75"/>
    </location>
</feature>
<dbReference type="GeneID" id="27676252"/>
<comment type="caution">
    <text evidence="8">The sequence shown here is derived from an EMBL/GenBank/DDBJ whole genome shotgun (WGS) entry which is preliminary data.</text>
</comment>
<dbReference type="Pfam" id="PF00172">
    <property type="entry name" value="Zn_clus"/>
    <property type="match status" value="1"/>
</dbReference>
<dbReference type="GO" id="GO:0003877">
    <property type="term" value="F:ATP:ADP adenylyltransferase activity"/>
    <property type="evidence" value="ECO:0007669"/>
    <property type="project" value="InterPro"/>
</dbReference>
<accession>A0A0A2JYZ2</accession>
<evidence type="ECO:0000313" key="9">
    <source>
        <dbReference type="Proteomes" id="UP000030143"/>
    </source>
</evidence>
<keyword evidence="3" id="KW-0238">DNA-binding</keyword>
<dbReference type="RefSeq" id="XP_016601125.1">
    <property type="nucleotide sequence ID" value="XM_016740833.1"/>
</dbReference>
<sequence length="812" mass="91582">MDPRILSPNTPILRLSDLAVVSRLHSFVSTHGRNSARTAMSRLAACEACRKAKLACDHQLPVCTRCSASKGICIYRTTPFKRKRVEKQSLGSPDESPSFNPRRNPYPNPGYLGSSSHAAIFKHITPDGDHGPGSHQAVPEDLHSDLFGDNHLVLQGADILKHLLTTYKLSAMKDLVMFWLAKGANLALAEPFVEQCAQSVSQLFTYHDDNWHLVYARRLLQNSAQPLHFNDTSDLAGFSAQFLDHNSRWETLGIFFAAVSRATIDIAFFPSLYTTEQEQYTLRRLCTKLCDYALEISLSLDCLNDLQLIMQYENFIVHSYVDGDQSYHSWRKLGDAISSTFALGYHENIEIKAGIPPYLKELRKTAFARIYSADKNIAIFLGRPPRMNKRFCHFQIPSCPNAEEGSADWTPDAEPGYRADTRWSALCASLKEEIWELLQDKHDPSCAQRASVIQCQAETQWQHLPAHFRLENSLKKCTQGPFERDFVAGVRLHHLHVLFLLRLLLLKSPTEPDLPIIKTAGQMLTLVVEIILLRDQLTNSGTGLIWKSTNLDANQVAYYGLPAAGIMLLAMLKQHMPRAHRTRSLQDLSVFVAEVQIGTIVKPGDPNYALLSKATQTIQRFLDSTHSDPAQSLPELAGVEGNDDWAALLSQDLWDFEAGFWQSLADHPSLLAIEPSLPPVVPAPGKREGYDEGFRLFPDDDTALKTEPTFVHFLQRFEDLLEGCVKDGKHLLEIYQRLLQQAREALDLPTKSDPRHHNFVLTRRWMMVNPRRAKEFHGIKANAAGMMGSIYIWNHHRLDAWKEIGLMKVLAG</sequence>